<evidence type="ECO:0000256" key="2">
    <source>
        <dbReference type="ARBA" id="ARBA00023002"/>
    </source>
</evidence>
<evidence type="ECO:0000256" key="1">
    <source>
        <dbReference type="ARBA" id="ARBA00006056"/>
    </source>
</evidence>
<dbReference type="EMBL" id="CP001349">
    <property type="protein sequence ID" value="ACL61357.1"/>
    <property type="molecule type" value="Genomic_DNA"/>
</dbReference>
<dbReference type="Gene3D" id="3.30.1370.60">
    <property type="entry name" value="Hypothetical oxidoreductase yiak, domain 2"/>
    <property type="match status" value="1"/>
</dbReference>
<dbReference type="PANTHER" id="PTHR11091:SF0">
    <property type="entry name" value="MALATE DEHYDROGENASE"/>
    <property type="match status" value="1"/>
</dbReference>
<comment type="similarity">
    <text evidence="1">Belongs to the LDH2/MDH2 oxidoreductase family.</text>
</comment>
<evidence type="ECO:0000313" key="3">
    <source>
        <dbReference type="EMBL" id="ACL61357.1"/>
    </source>
</evidence>
<dbReference type="Gene3D" id="1.10.1530.10">
    <property type="match status" value="1"/>
</dbReference>
<dbReference type="STRING" id="460265.Mnod_6588"/>
<dbReference type="Pfam" id="PF02615">
    <property type="entry name" value="Ldh_2"/>
    <property type="match status" value="1"/>
</dbReference>
<evidence type="ECO:0000313" key="4">
    <source>
        <dbReference type="Proteomes" id="UP000008207"/>
    </source>
</evidence>
<dbReference type="InterPro" id="IPR043144">
    <property type="entry name" value="Mal/L-sulf/L-lact_DH-like_ah"/>
</dbReference>
<dbReference type="Proteomes" id="UP000008207">
    <property type="component" value="Chromosome"/>
</dbReference>
<proteinExistence type="inferred from homology"/>
<dbReference type="NCBIfam" id="NF007504">
    <property type="entry name" value="PRK10098.1"/>
    <property type="match status" value="1"/>
</dbReference>
<dbReference type="InterPro" id="IPR043143">
    <property type="entry name" value="Mal/L-sulf/L-lact_DH-like_NADP"/>
</dbReference>
<gene>
    <name evidence="3" type="ordered locus">Mnod_6588</name>
</gene>
<dbReference type="HOGENOM" id="CLU_040452_1_0_5"/>
<keyword evidence="2" id="KW-0560">Oxidoreductase</keyword>
<accession>B8IDJ1</accession>
<keyword evidence="4" id="KW-1185">Reference proteome</keyword>
<dbReference type="SUPFAM" id="SSF89733">
    <property type="entry name" value="L-sulfolactate dehydrogenase-like"/>
    <property type="match status" value="1"/>
</dbReference>
<name>B8IDJ1_METNO</name>
<dbReference type="KEGG" id="mno:Mnod_6588"/>
<dbReference type="InterPro" id="IPR036111">
    <property type="entry name" value="Mal/L-sulfo/L-lacto_DH-like_sf"/>
</dbReference>
<reference evidence="3 4" key="1">
    <citation type="submission" date="2009-01" db="EMBL/GenBank/DDBJ databases">
        <title>Complete sequence of chromosome of Methylobacterium nodulans ORS 2060.</title>
        <authorList>
            <consortium name="US DOE Joint Genome Institute"/>
            <person name="Lucas S."/>
            <person name="Copeland A."/>
            <person name="Lapidus A."/>
            <person name="Glavina del Rio T."/>
            <person name="Dalin E."/>
            <person name="Tice H."/>
            <person name="Bruce D."/>
            <person name="Goodwin L."/>
            <person name="Pitluck S."/>
            <person name="Sims D."/>
            <person name="Brettin T."/>
            <person name="Detter J.C."/>
            <person name="Han C."/>
            <person name="Larimer F."/>
            <person name="Land M."/>
            <person name="Hauser L."/>
            <person name="Kyrpides N."/>
            <person name="Ivanova N."/>
            <person name="Marx C.J."/>
            <person name="Richardson P."/>
        </authorList>
    </citation>
    <scope>NUCLEOTIDE SEQUENCE [LARGE SCALE GENOMIC DNA]</scope>
    <source>
        <strain evidence="4">LMG 21967 / CNCM I-2342 / ORS 2060</strain>
    </source>
</reference>
<dbReference type="InterPro" id="IPR003767">
    <property type="entry name" value="Malate/L-lactate_DH-like"/>
</dbReference>
<dbReference type="eggNOG" id="COG2055">
    <property type="taxonomic scope" value="Bacteria"/>
</dbReference>
<dbReference type="GO" id="GO:0016491">
    <property type="term" value="F:oxidoreductase activity"/>
    <property type="evidence" value="ECO:0007669"/>
    <property type="project" value="UniProtKB-KW"/>
</dbReference>
<protein>
    <submittedName>
        <fullName evidence="3">Malate/L-lactate dehydrogenase</fullName>
    </submittedName>
</protein>
<dbReference type="PANTHER" id="PTHR11091">
    <property type="entry name" value="OXIDOREDUCTASE-RELATED"/>
    <property type="match status" value="1"/>
</dbReference>
<organism evidence="3 4">
    <name type="scientific">Methylobacterium nodulans (strain LMG 21967 / CNCM I-2342 / ORS 2060)</name>
    <dbReference type="NCBI Taxonomy" id="460265"/>
    <lineage>
        <taxon>Bacteria</taxon>
        <taxon>Pseudomonadati</taxon>
        <taxon>Pseudomonadota</taxon>
        <taxon>Alphaproteobacteria</taxon>
        <taxon>Hyphomicrobiales</taxon>
        <taxon>Methylobacteriaceae</taxon>
        <taxon>Methylobacterium</taxon>
    </lineage>
</organism>
<sequence>MVRYCGESRDDIGTDHREDFMLIAAAGLTAFVRDIFVGEGCSAEEAGRIGRYLVAANLTGHDSHGVIRVPRYVGWLRAGEVVADRAPEVVSDSAAFVLVDAHYGFGQTAGPFATELGIARARQNGVAIVALRHAGHLGRIGEWAEQAAAAGLVSVHFVNVAGSLLVAPFGSVDRRFSTAPFAAGFPVAGAEPIILDFATSAVAEGKVLVASQGGKPLPEGVLIEPDGRLSRDPRTLFGPIEGTAERDSRRGEGAIRAFGEHKGSGLALMCELIAGALTGSGTAGPGPKRFCNGMLSIYLTPEAFGSGDAIAAETRTYLDFFKSARPASPDGEVLLPGEPERRTRAQRLAEGVPLPDPVWATLLDAGRPHGLDGEAYRA</sequence>
<dbReference type="AlphaFoldDB" id="B8IDJ1"/>